<proteinExistence type="predicted"/>
<dbReference type="Gene3D" id="1.10.530.10">
    <property type="match status" value="1"/>
</dbReference>
<dbReference type="InterPro" id="IPR023346">
    <property type="entry name" value="Lysozyme-like_dom_sf"/>
</dbReference>
<feature type="region of interest" description="Disordered" evidence="1">
    <location>
        <begin position="1221"/>
        <end position="1241"/>
    </location>
</feature>
<feature type="region of interest" description="Disordered" evidence="1">
    <location>
        <begin position="2465"/>
        <end position="2501"/>
    </location>
</feature>
<name>A0A1X3D9R3_9NEIS</name>
<feature type="domain" description="Phage MuF C-terminal" evidence="4">
    <location>
        <begin position="1075"/>
        <end position="1170"/>
    </location>
</feature>
<dbReference type="InterPro" id="IPR049522">
    <property type="entry name" value="ART-PolyVal_dom"/>
</dbReference>
<gene>
    <name evidence="5" type="ORF">BWD09_07050</name>
</gene>
<evidence type="ECO:0000313" key="5">
    <source>
        <dbReference type="EMBL" id="OSI16515.1"/>
    </source>
</evidence>
<feature type="compositionally biased region" description="Basic and acidic residues" evidence="1">
    <location>
        <begin position="1224"/>
        <end position="1241"/>
    </location>
</feature>
<dbReference type="Pfam" id="PF18760">
    <property type="entry name" value="ART-PolyVal"/>
    <property type="match status" value="1"/>
</dbReference>
<dbReference type="Proteomes" id="UP000193118">
    <property type="component" value="Unassembled WGS sequence"/>
</dbReference>
<comment type="caution">
    <text evidence="5">The sequence shown here is derived from an EMBL/GenBank/DDBJ whole genome shotgun (WGS) entry which is preliminary data.</text>
</comment>
<feature type="domain" description="ART-PolyVal-like" evidence="2">
    <location>
        <begin position="1517"/>
        <end position="1709"/>
    </location>
</feature>
<feature type="region of interest" description="Disordered" evidence="1">
    <location>
        <begin position="972"/>
        <end position="1023"/>
    </location>
</feature>
<reference evidence="6" key="1">
    <citation type="submission" date="2017-01" db="EMBL/GenBank/DDBJ databases">
        <authorList>
            <person name="Wolfgang W.J."/>
            <person name="Cole J."/>
            <person name="Wroblewski D."/>
            <person name="Mcginnis J."/>
            <person name="Musser K.A."/>
        </authorList>
    </citation>
    <scope>NUCLEOTIDE SEQUENCE [LARGE SCALE GENOMIC DNA]</scope>
    <source>
        <strain evidence="6">DSM 19151</strain>
    </source>
</reference>
<feature type="domain" description="DdrB-like" evidence="3">
    <location>
        <begin position="588"/>
        <end position="710"/>
    </location>
</feature>
<sequence>MPIGNRLRIWQYADIDKKDDDMSSYHKKMMAMLDGVEGMDDTSASLVRWAQNAFGDAGGDVARAVVQAPATFARGIGGGAVSANAGINQMLRDYTPLGALPVVGYWLQDAANQGSKDAARIQSGATANYQTAIGRDVGQGINSLGATAPLTAAAVATKNPAIMYGGMGAQTGFTEYGNARQAGLSPLNALSYAGNQTAIETATEKLPAGALVDAFKTSSPVASLIKSPLKYALGEAGGEQLATLGQDFIKGAYIDSQTNDNWLQDYQDSRLDAARSTLVSSLVAGGGNVAIGSVSNAAAEAVGGNKSNRYKRLMAELDKPQSGNANQVNQFLKDSVVGGGMKTRNDIPTVRQATQQNIKYRQASPKTINDLRAISQNPNMRKMLNLISHTEGTEKHGYNTLVGGGRINDLGKHPNKVGLVTGDGASTAFGRYQIVGKTWRGLQKQYGFTDMNPASQDAAAVALIHQRGALNDVLNGNYKAAINKLGDEWVSLPSSTNKHQGKRSWARVEKFLNSQGAGIESNGQPFVQNGLDDDMPIQGANMYDDNQSNIMRNSAKEQEDAARAIAASAEEQAYQARRAGRATRVFLDGKMQDATLELMDADELTPAVANTDNQYRDRSRAASQVQINQIANNLEPELLGDSKQIDSGAPTLAADGQTIIGGNGRVMAINQAYEQGNGDNYRQYLVDNAEQFGLNPDDIAGMNKPILVRRFVDASIDTNKAAVASNEGGWLGMSALEQARVDAERLPDFGTFVPADNGELNTPANRGFIRDFVGSMPTTVQAQMIGADGQLSQDGVRRFRNAMLYSAYGNSPALSRMVESTDAGMKNMVNAMMQVAPTIAKAKNHIKDGAMHSADISDDIVSAVEKINQIHESGGSVADYLAQQGMFEDDLSPVARELVAFFDEHRRSAKAITTLLKNYYDLLAAQGNPADADMFGGDARAPDKQQLLNESINTYERQHGKQQQRDIFTDGQSESNAAVGEPVSETEQQPAGSRSDETGVGENTGGTEERNRESSGIIYSRSEPTRTKYEQRIDELFNGAKADKFGGVTVLDRADILDMLGYGDMPLRLVEGKVIAGQTNHPLMTADVWKKIPDWVDSPAMVFDSDTVDGRLVFIAPEKVRGNDVRIVIEPKGDELQAHMLVNAYDKDTSSPYLRWANDRLLRYVDKTKAARINERFGLRLPDILKNPSLAPSAQIHGMDRGNTKDLRLGKILTEKNLQGYRKNNPDKRFERGESRPSEISSERIAELESAVVAAIGKKNAAMIDIVSRTDVSRPDNAQDLLNAQGWFDPQTGRITLIAENIQNEDTAKFVAWHELAHKKIRVDGFDKWQSLFKQADGNAAVKRLTDAIMKQRRGDKDAAAVNRIAAVEEAIAELYAAKQENNIEALERKYGITMPAAFKDGLDGYLSRVVNRIKNILKDVLGISRETFSDGQVFGLLKRVDSIDAGQYFAEERKVNEQYSRASDDEKIAYEKARDAGETELTFGQWKQVRTPEFKSWFGDWENDPENSSKVINPRTGEPLVVYHGTNSYGFNIFDSRKTKGVYFSSVEKVAKSYDFGSIGGVYDVFLNIRNPGIVDFHGSKWDKYVSPESRTYGEFIVINQYNEFEARFDNLNDAEKYANENTDYDEDFILSVINEKNANEIYGIPTGKQKYSTTEDLSVSAKSKGKDGSIFKNTSDNSDYEVDTISDIYVAFNSNQIKSATGNNGQFSADNDDILYSSGNTDMSKKERVLFNELGELQIGLAAYNKLGEVIKPLASKAGLANGYHENFTQYMRDHMASINAAGRTAKQIAEMGKKLTESERKLLSDVLEKELPEGAEVTPKIQELADTVRTIFNQQTDDLVALEMVSKESAERFRDTYLPRMYNKIDMLPESIDKMQKQFNRALRGGLGKAIAGKHLKGRGLFKEVNRGEVEKYEAQGFEIREDYGTKGQKANKVLMWRDFTREERTAMGEERDAMLRFSVGYIRTQSDIAKGMLFKRIASDENLASITPVDGWVRVSDAVIADTGGVKRYGALAGMYVHPHVEVALRNQFYVDGVMQKIWRSMLGWWKITKTVYNPVAHVNNVVSNIVMTQTAGATPKDIAAGAIAVKDKNALYQEALEHGLVGEAVDVAGIKEMFVGINNVSDGQLTDLLITRAIKLADKLTGQVVSKTAKFAQDSYRAEDEVFRMALYKMARDRGLNPKEAADYAYTFMFDYADVPPTIRKVRDLGILPFISYTYKAVPAMARLALTRPHRMLAVTLLMYGINAMSYLLMGEDADEEEERENMPEYQKGYTIFGTPKLIRLPWNDLDGKPMFIDVYRWLPLGDFADTQNQMGGIPLPQWLTPNGPVINHTLALLANKDTFTGKEVVKDYQSTEEKAKTYGKWLASQWLPASVGVPYSYHTNNVLDGLKNQFEGTKFADVLEYMGYTGTDSRGDGKQLYRAALGSVGVKIRGEDPAELKARKARYIRYQIREAQADMRRISRDNRLTDDSKRSKIESRREHIKELQRQLGRRESETD</sequence>
<evidence type="ECO:0000259" key="4">
    <source>
        <dbReference type="Pfam" id="PF18819"/>
    </source>
</evidence>
<evidence type="ECO:0000259" key="3">
    <source>
        <dbReference type="Pfam" id="PF18763"/>
    </source>
</evidence>
<dbReference type="Pfam" id="PF18763">
    <property type="entry name" value="ddrB-ParB"/>
    <property type="match status" value="1"/>
</dbReference>
<dbReference type="STRING" id="194197.BWD09_07050"/>
<accession>A0A1X3D9R3</accession>
<dbReference type="InterPro" id="IPR041398">
    <property type="entry name" value="DdrB_dom"/>
</dbReference>
<dbReference type="Pfam" id="PF18819">
    <property type="entry name" value="MuF_C"/>
    <property type="match status" value="1"/>
</dbReference>
<dbReference type="EMBL" id="MTBO01000015">
    <property type="protein sequence ID" value="OSI16515.1"/>
    <property type="molecule type" value="Genomic_DNA"/>
</dbReference>
<evidence type="ECO:0000313" key="6">
    <source>
        <dbReference type="Proteomes" id="UP000193118"/>
    </source>
</evidence>
<dbReference type="CDD" id="cd00736">
    <property type="entry name" value="lambda_lys-like"/>
    <property type="match status" value="1"/>
</dbReference>
<organism evidence="5 6">
    <name type="scientific">Neisseria dentiae</name>
    <dbReference type="NCBI Taxonomy" id="194197"/>
    <lineage>
        <taxon>Bacteria</taxon>
        <taxon>Pseudomonadati</taxon>
        <taxon>Pseudomonadota</taxon>
        <taxon>Betaproteobacteria</taxon>
        <taxon>Neisseriales</taxon>
        <taxon>Neisseriaceae</taxon>
        <taxon>Neisseria</taxon>
    </lineage>
</organism>
<keyword evidence="6" id="KW-1185">Reference proteome</keyword>
<evidence type="ECO:0000259" key="2">
    <source>
        <dbReference type="Pfam" id="PF18760"/>
    </source>
</evidence>
<evidence type="ECO:0000256" key="1">
    <source>
        <dbReference type="SAM" id="MobiDB-lite"/>
    </source>
</evidence>
<evidence type="ECO:0008006" key="7">
    <source>
        <dbReference type="Google" id="ProtNLM"/>
    </source>
</evidence>
<protein>
    <recommendedName>
        <fullName evidence="7">Lysozyme</fullName>
    </recommendedName>
</protein>
<dbReference type="SUPFAM" id="SSF53955">
    <property type="entry name" value="Lysozyme-like"/>
    <property type="match status" value="1"/>
</dbReference>
<dbReference type="InterPro" id="IPR041131">
    <property type="entry name" value="MuF_C"/>
</dbReference>